<dbReference type="GO" id="GO:0003677">
    <property type="term" value="F:DNA binding"/>
    <property type="evidence" value="ECO:0007669"/>
    <property type="project" value="UniProtKB-KW"/>
</dbReference>
<evidence type="ECO:0000313" key="4">
    <source>
        <dbReference type="EMBL" id="ALW86206.1"/>
    </source>
</evidence>
<dbReference type="InterPro" id="IPR041268">
    <property type="entry name" value="HU-CCDC81_bac_2"/>
</dbReference>
<evidence type="ECO:0000313" key="5">
    <source>
        <dbReference type="Proteomes" id="UP000059542"/>
    </source>
</evidence>
<evidence type="ECO:0000256" key="1">
    <source>
        <dbReference type="ARBA" id="ARBA00023125"/>
    </source>
</evidence>
<feature type="region of interest" description="Disordered" evidence="2">
    <location>
        <begin position="211"/>
        <end position="264"/>
    </location>
</feature>
<dbReference type="Pfam" id="PF18175">
    <property type="entry name" value="HU-CCDC81_bac_2"/>
    <property type="match status" value="1"/>
</dbReference>
<gene>
    <name evidence="4" type="ORF">AUC43_14570</name>
</gene>
<keyword evidence="5" id="KW-1185">Reference proteome</keyword>
<name>A0A0U4CS44_9BACT</name>
<dbReference type="Pfam" id="PF05036">
    <property type="entry name" value="SPOR"/>
    <property type="match status" value="1"/>
</dbReference>
<dbReference type="Pfam" id="PF18174">
    <property type="entry name" value="HU-CCDC81_bac_1"/>
    <property type="match status" value="1"/>
</dbReference>
<dbReference type="OrthoDB" id="653949at2"/>
<dbReference type="SUPFAM" id="SSF110997">
    <property type="entry name" value="Sporulation related repeat"/>
    <property type="match status" value="1"/>
</dbReference>
<dbReference type="EMBL" id="CP013909">
    <property type="protein sequence ID" value="ALW86206.1"/>
    <property type="molecule type" value="Genomic_DNA"/>
</dbReference>
<dbReference type="KEGG" id="hyg:AUC43_14570"/>
<organism evidence="4 5">
    <name type="scientific">Hymenobacter sedentarius</name>
    <dbReference type="NCBI Taxonomy" id="1411621"/>
    <lineage>
        <taxon>Bacteria</taxon>
        <taxon>Pseudomonadati</taxon>
        <taxon>Bacteroidota</taxon>
        <taxon>Cytophagia</taxon>
        <taxon>Cytophagales</taxon>
        <taxon>Hymenobacteraceae</taxon>
        <taxon>Hymenobacter</taxon>
    </lineage>
</organism>
<keyword evidence="1" id="KW-0238">DNA-binding</keyword>
<feature type="domain" description="SPOR" evidence="3">
    <location>
        <begin position="329"/>
        <end position="407"/>
    </location>
</feature>
<protein>
    <recommendedName>
        <fullName evidence="3">SPOR domain-containing protein</fullName>
    </recommendedName>
</protein>
<dbReference type="AlphaFoldDB" id="A0A0U4CS44"/>
<accession>A0A0U4CS44</accession>
<dbReference type="Proteomes" id="UP000059542">
    <property type="component" value="Chromosome"/>
</dbReference>
<dbReference type="Gene3D" id="3.30.70.1070">
    <property type="entry name" value="Sporulation related repeat"/>
    <property type="match status" value="1"/>
</dbReference>
<dbReference type="STRING" id="1411621.AUC43_14570"/>
<dbReference type="InterPro" id="IPR010992">
    <property type="entry name" value="IHF-like_DNA-bd_dom_sf"/>
</dbReference>
<dbReference type="InterPro" id="IPR036680">
    <property type="entry name" value="SPOR-like_sf"/>
</dbReference>
<evidence type="ECO:0000259" key="3">
    <source>
        <dbReference type="PROSITE" id="PS51724"/>
    </source>
</evidence>
<dbReference type="InterPro" id="IPR040495">
    <property type="entry name" value="HU-CCDC81_bac_1"/>
</dbReference>
<feature type="compositionally biased region" description="Low complexity" evidence="2">
    <location>
        <begin position="252"/>
        <end position="264"/>
    </location>
</feature>
<reference evidence="4 5" key="1">
    <citation type="submission" date="2015-12" db="EMBL/GenBank/DDBJ databases">
        <authorList>
            <person name="Shamseldin A."/>
            <person name="Moawad H."/>
            <person name="Abd El-Rahim W.M."/>
            <person name="Sadowsky M.J."/>
        </authorList>
    </citation>
    <scope>NUCLEOTIDE SEQUENCE [LARGE SCALE GENOMIC DNA]</scope>
    <source>
        <strain evidence="4 5">DG5B</strain>
    </source>
</reference>
<dbReference type="PROSITE" id="PS51724">
    <property type="entry name" value="SPOR"/>
    <property type="match status" value="1"/>
</dbReference>
<dbReference type="RefSeq" id="WP_068195127.1">
    <property type="nucleotide sequence ID" value="NZ_CP013909.1"/>
</dbReference>
<evidence type="ECO:0000256" key="2">
    <source>
        <dbReference type="SAM" id="MobiDB-lite"/>
    </source>
</evidence>
<dbReference type="InterPro" id="IPR007730">
    <property type="entry name" value="SPOR-like_dom"/>
</dbReference>
<dbReference type="SUPFAM" id="SSF47729">
    <property type="entry name" value="IHF-like DNA-binding proteins"/>
    <property type="match status" value="1"/>
</dbReference>
<feature type="compositionally biased region" description="Polar residues" evidence="2">
    <location>
        <begin position="212"/>
        <end position="230"/>
    </location>
</feature>
<dbReference type="GO" id="GO:0042834">
    <property type="term" value="F:peptidoglycan binding"/>
    <property type="evidence" value="ECO:0007669"/>
    <property type="project" value="InterPro"/>
</dbReference>
<proteinExistence type="predicted"/>
<sequence length="407" mass="43307">MHLADHIRPLLRNHDCVIIPDFGGLVADVSPARAQPGRQALSPPTKLVAFNQALTRNDGLLVDALSQHLGLSIAQAREAVRTAVAGLQQELEETNRTELPGIGIFRRAVGRGLAFEYTGTDNLLASAFGLPELAARPVRANDARIKRPQPALRGAATRRSRLVRLLPGGALAVAASLLLLFSNASYVPTRWQTQLPQLEWAQRRTMPATPITEPQQATLGQHDFSSSSLDSEGMTPLENAASAPVPQVETQPKAPASTETATTTEVATVAKTEALPGTPAKIEPTAAAPTKTTAPVAPIAKPTPIAVVKPAVVKAPVGPAVAASATTIKYRTGRYYVIAGAYSSLKGAERGRQVLARTGHATHIILPPFGSRLFRLTAADYPDLASAQREAQRLRVSTHCDYNTLKF</sequence>